<proteinExistence type="predicted"/>
<protein>
    <submittedName>
        <fullName evidence="1">Uncharacterized protein</fullName>
    </submittedName>
</protein>
<dbReference type="Proteomes" id="UP000030853">
    <property type="component" value="Unassembled WGS sequence"/>
</dbReference>
<name>A0A0B1QYF3_9GAMM</name>
<evidence type="ECO:0000313" key="1">
    <source>
        <dbReference type="EMBL" id="KHJ65803.1"/>
    </source>
</evidence>
<evidence type="ECO:0000313" key="2">
    <source>
        <dbReference type="Proteomes" id="UP000030853"/>
    </source>
</evidence>
<dbReference type="EMBL" id="JTJJ01000105">
    <property type="protein sequence ID" value="KHJ65803.1"/>
    <property type="molecule type" value="Genomic_DNA"/>
</dbReference>
<sequence length="199" mass="22715">MENSSYNPYVTERIRRFDGALTGVCYSAPFMHCEQESPRLLNGCNIISLHNQLPDTPELIIIPLAGNILTRFLQAPEIYSSLQSENVRLAINYTGLLQQDKALREAAQHFSFWLYDLAPPGTCWKNIASFPFSGIVLTDEFFNDNYLKFSFPFLLGSCREREAEVILRTPQLSLPLAKYEDLQLSGWQEQRTSSVLIEV</sequence>
<organism evidence="1 2">
    <name type="scientific">Pantoea rodasii</name>
    <dbReference type="NCBI Taxonomy" id="1076549"/>
    <lineage>
        <taxon>Bacteria</taxon>
        <taxon>Pseudomonadati</taxon>
        <taxon>Pseudomonadota</taxon>
        <taxon>Gammaproteobacteria</taxon>
        <taxon>Enterobacterales</taxon>
        <taxon>Erwiniaceae</taxon>
        <taxon>Pantoea</taxon>
    </lineage>
</organism>
<accession>A0A0B1QYF3</accession>
<gene>
    <name evidence="1" type="ORF">QU24_22715</name>
</gene>
<dbReference type="RefSeq" id="WP_039335861.1">
    <property type="nucleotide sequence ID" value="NZ_JTJJ01000105.1"/>
</dbReference>
<dbReference type="AlphaFoldDB" id="A0A0B1QYF3"/>
<reference evidence="1 2" key="1">
    <citation type="submission" date="2014-11" db="EMBL/GenBank/DDBJ databases">
        <title>Genome sequencing of Pantoea rodasii ND03.</title>
        <authorList>
            <person name="Muhamad Yunos N.Y."/>
            <person name="Chan K.-G."/>
        </authorList>
    </citation>
    <scope>NUCLEOTIDE SEQUENCE [LARGE SCALE GENOMIC DNA]</scope>
    <source>
        <strain evidence="1 2">ND03</strain>
    </source>
</reference>
<comment type="caution">
    <text evidence="1">The sequence shown here is derived from an EMBL/GenBank/DDBJ whole genome shotgun (WGS) entry which is preliminary data.</text>
</comment>